<dbReference type="InterPro" id="IPR053926">
    <property type="entry name" value="RecX_HTH_1st"/>
</dbReference>
<dbReference type="Pfam" id="PF21982">
    <property type="entry name" value="RecX_HTH1"/>
    <property type="match status" value="1"/>
</dbReference>
<dbReference type="EMBL" id="JACNJN010000098">
    <property type="protein sequence ID" value="MBC8335272.1"/>
    <property type="molecule type" value="Genomic_DNA"/>
</dbReference>
<accession>A0A8J6NKC6</accession>
<evidence type="ECO:0000259" key="7">
    <source>
        <dbReference type="Pfam" id="PF21981"/>
    </source>
</evidence>
<dbReference type="AlphaFoldDB" id="A0A8J6NKC6"/>
<sequence length="211" mass="24733">MQKITSIKAQRKNTQRVSVFLDGEYAFGLTRIVAGWLHIGQILSDENIAALKSEDELEMAYLRALNFLSYRPRSKTEIRRNLRKYKVPEILIEPTVERLEQNKFINDKEFAQLWVENRNSFRPRGRRALSVELRQKGIADEVIQSTLDELVNDEILAYQAGIKKARKLAKYEWQDFRKKLSGFLARRGFSYAVISPLLPQLWEEVQTEENE</sequence>
<dbReference type="Proteomes" id="UP000614469">
    <property type="component" value="Unassembled WGS sequence"/>
</dbReference>
<dbReference type="GO" id="GO:0006282">
    <property type="term" value="P:regulation of DNA repair"/>
    <property type="evidence" value="ECO:0007669"/>
    <property type="project" value="UniProtKB-UniRule"/>
</dbReference>
<evidence type="ECO:0000256" key="1">
    <source>
        <dbReference type="ARBA" id="ARBA00004496"/>
    </source>
</evidence>
<dbReference type="InterPro" id="IPR003783">
    <property type="entry name" value="Regulatory_RecX"/>
</dbReference>
<feature type="domain" description="RecX third three-helical" evidence="7">
    <location>
        <begin position="156"/>
        <end position="195"/>
    </location>
</feature>
<dbReference type="HAMAP" id="MF_01114">
    <property type="entry name" value="RecX"/>
    <property type="match status" value="1"/>
</dbReference>
<evidence type="ECO:0000256" key="2">
    <source>
        <dbReference type="ARBA" id="ARBA00009695"/>
    </source>
</evidence>
<evidence type="ECO:0000256" key="3">
    <source>
        <dbReference type="ARBA" id="ARBA00018111"/>
    </source>
</evidence>
<dbReference type="Gene3D" id="1.10.10.10">
    <property type="entry name" value="Winged helix-like DNA-binding domain superfamily/Winged helix DNA-binding domain"/>
    <property type="match status" value="3"/>
</dbReference>
<dbReference type="InterPro" id="IPR053924">
    <property type="entry name" value="RecX_HTH_2nd"/>
</dbReference>
<evidence type="ECO:0000313" key="10">
    <source>
        <dbReference type="Proteomes" id="UP000614469"/>
    </source>
</evidence>
<evidence type="ECO:0000313" key="9">
    <source>
        <dbReference type="EMBL" id="MBC8335272.1"/>
    </source>
</evidence>
<reference evidence="9 10" key="1">
    <citation type="submission" date="2020-08" db="EMBL/GenBank/DDBJ databases">
        <title>Bridging the membrane lipid divide: bacteria of the FCB group superphylum have the potential to synthesize archaeal ether lipids.</title>
        <authorList>
            <person name="Villanueva L."/>
            <person name="Von Meijenfeldt F.A.B."/>
            <person name="Westbye A.B."/>
            <person name="Yadav S."/>
            <person name="Hopmans E.C."/>
            <person name="Dutilh B.E."/>
            <person name="Sinninghe Damste J.S."/>
        </authorList>
    </citation>
    <scope>NUCLEOTIDE SEQUENCE [LARGE SCALE GENOMIC DNA]</scope>
    <source>
        <strain evidence="9">NIOZ-UU36</strain>
    </source>
</reference>
<keyword evidence="4 5" id="KW-0963">Cytoplasm</keyword>
<comment type="similarity">
    <text evidence="2 5">Belongs to the RecX family.</text>
</comment>
<comment type="caution">
    <text evidence="9">The sequence shown here is derived from an EMBL/GenBank/DDBJ whole genome shotgun (WGS) entry which is preliminary data.</text>
</comment>
<organism evidence="9 10">
    <name type="scientific">Candidatus Desulfolinea nitratireducens</name>
    <dbReference type="NCBI Taxonomy" id="2841698"/>
    <lineage>
        <taxon>Bacteria</taxon>
        <taxon>Bacillati</taxon>
        <taxon>Chloroflexota</taxon>
        <taxon>Anaerolineae</taxon>
        <taxon>Anaerolineales</taxon>
        <taxon>Anaerolineales incertae sedis</taxon>
        <taxon>Candidatus Desulfolinea</taxon>
    </lineage>
</organism>
<dbReference type="PANTHER" id="PTHR33602:SF1">
    <property type="entry name" value="REGULATORY PROTEIN RECX FAMILY PROTEIN"/>
    <property type="match status" value="1"/>
</dbReference>
<evidence type="ECO:0000256" key="4">
    <source>
        <dbReference type="ARBA" id="ARBA00022490"/>
    </source>
</evidence>
<name>A0A8J6NKC6_9CHLR</name>
<dbReference type="Pfam" id="PF02631">
    <property type="entry name" value="RecX_HTH2"/>
    <property type="match status" value="1"/>
</dbReference>
<proteinExistence type="inferred from homology"/>
<evidence type="ECO:0000259" key="6">
    <source>
        <dbReference type="Pfam" id="PF02631"/>
    </source>
</evidence>
<gene>
    <name evidence="5" type="primary">recX</name>
    <name evidence="9" type="ORF">H8E29_08410</name>
</gene>
<dbReference type="PANTHER" id="PTHR33602">
    <property type="entry name" value="REGULATORY PROTEIN RECX FAMILY PROTEIN"/>
    <property type="match status" value="1"/>
</dbReference>
<feature type="domain" description="RecX first three-helical" evidence="8">
    <location>
        <begin position="60"/>
        <end position="99"/>
    </location>
</feature>
<protein>
    <recommendedName>
        <fullName evidence="3 5">Regulatory protein RecX</fullName>
    </recommendedName>
</protein>
<evidence type="ECO:0000259" key="8">
    <source>
        <dbReference type="Pfam" id="PF21982"/>
    </source>
</evidence>
<comment type="function">
    <text evidence="5">Modulates RecA activity.</text>
</comment>
<comment type="subcellular location">
    <subcellularLocation>
        <location evidence="1 5">Cytoplasm</location>
    </subcellularLocation>
</comment>
<dbReference type="Pfam" id="PF21981">
    <property type="entry name" value="RecX_HTH3"/>
    <property type="match status" value="1"/>
</dbReference>
<dbReference type="GO" id="GO:0005737">
    <property type="term" value="C:cytoplasm"/>
    <property type="evidence" value="ECO:0007669"/>
    <property type="project" value="UniProtKB-SubCell"/>
</dbReference>
<evidence type="ECO:0000256" key="5">
    <source>
        <dbReference type="HAMAP-Rule" id="MF_01114"/>
    </source>
</evidence>
<feature type="domain" description="RecX second three-helical" evidence="6">
    <location>
        <begin position="106"/>
        <end position="147"/>
    </location>
</feature>
<dbReference type="InterPro" id="IPR053925">
    <property type="entry name" value="RecX_HTH_3rd"/>
</dbReference>
<dbReference type="InterPro" id="IPR036388">
    <property type="entry name" value="WH-like_DNA-bd_sf"/>
</dbReference>